<dbReference type="EC" id="2.4.2.3" evidence="1"/>
<gene>
    <name evidence="6" type="ORF">H8D96_21720</name>
</gene>
<sequence length="247" mass="27249">MNDQQQDDSIVKPGKAENTPDLGPVAVMVSNRNDLDALRRQLDLGQDHVRNLFIGKLIVGNGLQKDLAVTGPIIGAPYAAMVLETLVAWGVRKIIFFGWCGAVSEKVKIGDIIVASGAVIDEGTSRHYNANGHDLAYPSGQILEETKKTFIENDLSFHEGLVWSTDAIYRETREKVEHFQQKGVLAVEMELSALFTVGSFRNVEVTGILVVSDEVATYKWRTGFKSKDFKKARRAAVKVISTLCRSI</sequence>
<accession>A0A8J6NV11</accession>
<feature type="region of interest" description="Disordered" evidence="4">
    <location>
        <begin position="1"/>
        <end position="23"/>
    </location>
</feature>
<dbReference type="PANTHER" id="PTHR43691:SF11">
    <property type="entry name" value="FI09636P-RELATED"/>
    <property type="match status" value="1"/>
</dbReference>
<dbReference type="AlphaFoldDB" id="A0A8J6NV11"/>
<protein>
    <recommendedName>
        <fullName evidence="2">Uridine phosphorylase</fullName>
        <ecNumber evidence="1">2.4.2.3</ecNumber>
    </recommendedName>
</protein>
<dbReference type="SUPFAM" id="SSF53167">
    <property type="entry name" value="Purine and uridine phosphorylases"/>
    <property type="match status" value="1"/>
</dbReference>
<dbReference type="GO" id="GO:0006152">
    <property type="term" value="P:purine nucleoside catabolic process"/>
    <property type="evidence" value="ECO:0007669"/>
    <property type="project" value="TreeGrafter"/>
</dbReference>
<comment type="catalytic activity">
    <reaction evidence="3">
        <text>uridine + phosphate = alpha-D-ribose 1-phosphate + uracil</text>
        <dbReference type="Rhea" id="RHEA:24388"/>
        <dbReference type="ChEBI" id="CHEBI:16704"/>
        <dbReference type="ChEBI" id="CHEBI:17568"/>
        <dbReference type="ChEBI" id="CHEBI:43474"/>
        <dbReference type="ChEBI" id="CHEBI:57720"/>
        <dbReference type="EC" id="2.4.2.3"/>
    </reaction>
</comment>
<evidence type="ECO:0000256" key="3">
    <source>
        <dbReference type="ARBA" id="ARBA00048447"/>
    </source>
</evidence>
<proteinExistence type="predicted"/>
<dbReference type="InterPro" id="IPR035994">
    <property type="entry name" value="Nucleoside_phosphorylase_sf"/>
</dbReference>
<dbReference type="EMBL" id="JACNIG010000455">
    <property type="protein sequence ID" value="MBC8434536.1"/>
    <property type="molecule type" value="Genomic_DNA"/>
</dbReference>
<evidence type="ECO:0000256" key="1">
    <source>
        <dbReference type="ARBA" id="ARBA00011888"/>
    </source>
</evidence>
<evidence type="ECO:0000259" key="5">
    <source>
        <dbReference type="Pfam" id="PF01048"/>
    </source>
</evidence>
<reference evidence="6 7" key="1">
    <citation type="submission" date="2020-08" db="EMBL/GenBank/DDBJ databases">
        <title>Bridging the membrane lipid divide: bacteria of the FCB group superphylum have the potential to synthesize archaeal ether lipids.</title>
        <authorList>
            <person name="Villanueva L."/>
            <person name="Von Meijenfeldt F.A.B."/>
            <person name="Westbye A.B."/>
            <person name="Yadav S."/>
            <person name="Hopmans E.C."/>
            <person name="Dutilh B.E."/>
            <person name="Sinninghe Damste J.S."/>
        </authorList>
    </citation>
    <scope>NUCLEOTIDE SEQUENCE [LARGE SCALE GENOMIC DNA]</scope>
    <source>
        <strain evidence="6">NIOZ-UU17</strain>
    </source>
</reference>
<evidence type="ECO:0000256" key="4">
    <source>
        <dbReference type="SAM" id="MobiDB-lite"/>
    </source>
</evidence>
<dbReference type="Pfam" id="PF01048">
    <property type="entry name" value="PNP_UDP_1"/>
    <property type="match status" value="1"/>
</dbReference>
<evidence type="ECO:0000313" key="7">
    <source>
        <dbReference type="Proteomes" id="UP000605201"/>
    </source>
</evidence>
<dbReference type="CDD" id="cd09007">
    <property type="entry name" value="NP-I_spr0068"/>
    <property type="match status" value="1"/>
</dbReference>
<evidence type="ECO:0000313" key="6">
    <source>
        <dbReference type="EMBL" id="MBC8434536.1"/>
    </source>
</evidence>
<comment type="caution">
    <text evidence="6">The sequence shown here is derived from an EMBL/GenBank/DDBJ whole genome shotgun (WGS) entry which is preliminary data.</text>
</comment>
<dbReference type="GO" id="GO:0004850">
    <property type="term" value="F:uridine phosphorylase activity"/>
    <property type="evidence" value="ECO:0007669"/>
    <property type="project" value="UniProtKB-EC"/>
</dbReference>
<dbReference type="InterPro" id="IPR000845">
    <property type="entry name" value="Nucleoside_phosphorylase_d"/>
</dbReference>
<feature type="domain" description="Nucleoside phosphorylase" evidence="5">
    <location>
        <begin position="25"/>
        <end position="243"/>
    </location>
</feature>
<evidence type="ECO:0000256" key="2">
    <source>
        <dbReference type="ARBA" id="ARBA00021980"/>
    </source>
</evidence>
<dbReference type="Gene3D" id="3.40.50.1580">
    <property type="entry name" value="Nucleoside phosphorylase domain"/>
    <property type="match status" value="1"/>
</dbReference>
<organism evidence="6 7">
    <name type="scientific">Candidatus Desulfatibia vada</name>
    <dbReference type="NCBI Taxonomy" id="2841696"/>
    <lineage>
        <taxon>Bacteria</taxon>
        <taxon>Pseudomonadati</taxon>
        <taxon>Thermodesulfobacteriota</taxon>
        <taxon>Desulfobacteria</taxon>
        <taxon>Desulfobacterales</taxon>
        <taxon>Desulfobacterales incertae sedis</taxon>
        <taxon>Candidatus Desulfatibia</taxon>
    </lineage>
</organism>
<dbReference type="Proteomes" id="UP000605201">
    <property type="component" value="Unassembled WGS sequence"/>
</dbReference>
<dbReference type="GO" id="GO:0004731">
    <property type="term" value="F:purine-nucleoside phosphorylase activity"/>
    <property type="evidence" value="ECO:0007669"/>
    <property type="project" value="TreeGrafter"/>
</dbReference>
<dbReference type="GO" id="GO:0005829">
    <property type="term" value="C:cytosol"/>
    <property type="evidence" value="ECO:0007669"/>
    <property type="project" value="TreeGrafter"/>
</dbReference>
<dbReference type="PANTHER" id="PTHR43691">
    <property type="entry name" value="URIDINE PHOSPHORYLASE"/>
    <property type="match status" value="1"/>
</dbReference>
<name>A0A8J6NV11_9BACT</name>